<dbReference type="Pfam" id="PF12256">
    <property type="entry name" value="TcdB_toxin_midN"/>
    <property type="match status" value="1"/>
</dbReference>
<gene>
    <name evidence="9" type="ORF">F2P44_08810</name>
</gene>
<feature type="domain" description="Insecticide toxin TcdB middle/C-terminal" evidence="7">
    <location>
        <begin position="855"/>
        <end position="956"/>
    </location>
</feature>
<keyword evidence="3" id="KW-0732">Signal</keyword>
<evidence type="ECO:0000256" key="3">
    <source>
        <dbReference type="ARBA" id="ARBA00022729"/>
    </source>
</evidence>
<dbReference type="NCBIfam" id="TIGR03696">
    <property type="entry name" value="Rhs_assc_core"/>
    <property type="match status" value="1"/>
</dbReference>
<dbReference type="InterPro" id="IPR003284">
    <property type="entry name" value="Sal_SpvB"/>
</dbReference>
<evidence type="ECO:0000313" key="9">
    <source>
        <dbReference type="EMBL" id="NHZ79375.1"/>
    </source>
</evidence>
<dbReference type="PANTHER" id="PTHR32305:SF15">
    <property type="entry name" value="PROTEIN RHSA-RELATED"/>
    <property type="match status" value="1"/>
</dbReference>
<feature type="transmembrane region" description="Helical" evidence="6">
    <location>
        <begin position="2413"/>
        <end position="2430"/>
    </location>
</feature>
<dbReference type="PANTHER" id="PTHR32305">
    <property type="match status" value="1"/>
</dbReference>
<dbReference type="InterPro" id="IPR022045">
    <property type="entry name" value="TcdB_toxin_mid/N"/>
</dbReference>
<dbReference type="InterPro" id="IPR050708">
    <property type="entry name" value="T6SS_VgrG/RHS"/>
</dbReference>
<feature type="compositionally biased region" description="Polar residues" evidence="5">
    <location>
        <begin position="1865"/>
        <end position="1874"/>
    </location>
</feature>
<comment type="caution">
    <text evidence="9">The sequence shown here is derived from an EMBL/GenBank/DDBJ whole genome shotgun (WGS) entry which is preliminary data.</text>
</comment>
<protein>
    <recommendedName>
        <fullName evidence="11">Toxin</fullName>
    </recommendedName>
</protein>
<organism evidence="9 10">
    <name type="scientific">Massilia frigida</name>
    <dbReference type="NCBI Taxonomy" id="2609281"/>
    <lineage>
        <taxon>Bacteria</taxon>
        <taxon>Pseudomonadati</taxon>
        <taxon>Pseudomonadota</taxon>
        <taxon>Betaproteobacteria</taxon>
        <taxon>Burkholderiales</taxon>
        <taxon>Oxalobacteraceae</taxon>
        <taxon>Telluria group</taxon>
        <taxon>Massilia</taxon>
    </lineage>
</organism>
<evidence type="ECO:0008006" key="11">
    <source>
        <dbReference type="Google" id="ProtNLM"/>
    </source>
</evidence>
<comment type="subcellular location">
    <subcellularLocation>
        <location evidence="1">Secreted</location>
    </subcellularLocation>
</comment>
<dbReference type="InterPro" id="IPR022044">
    <property type="entry name" value="TcdB_toxin_mid/C"/>
</dbReference>
<keyword evidence="4" id="KW-0843">Virulence</keyword>
<keyword evidence="6" id="KW-0472">Membrane</keyword>
<evidence type="ECO:0000256" key="1">
    <source>
        <dbReference type="ARBA" id="ARBA00004613"/>
    </source>
</evidence>
<evidence type="ECO:0000259" key="8">
    <source>
        <dbReference type="Pfam" id="PF12256"/>
    </source>
</evidence>
<evidence type="ECO:0000313" key="10">
    <source>
        <dbReference type="Proteomes" id="UP000621455"/>
    </source>
</evidence>
<reference evidence="9 10" key="1">
    <citation type="submission" date="2019-10" db="EMBL/GenBank/DDBJ databases">
        <title>Taxonomy of Antarctic Massilia spp.: description of Massilia rubra sp. nov., Massilia aquatica sp. nov., Massilia mucilaginosa sp. nov., Massilia frigida sp. nov. isolated from streams, lakes and regoliths.</title>
        <authorList>
            <person name="Holochova P."/>
            <person name="Sedlacek I."/>
            <person name="Kralova S."/>
            <person name="Maslanova I."/>
            <person name="Busse H.-J."/>
            <person name="Stankova E."/>
            <person name="Vrbovska V."/>
            <person name="Kovarovic V."/>
            <person name="Bartak M."/>
            <person name="Svec P."/>
            <person name="Pantucek R."/>
        </authorList>
    </citation>
    <scope>NUCLEOTIDE SEQUENCE [LARGE SCALE GENOMIC DNA]</scope>
    <source>
        <strain evidence="9 10">CCM 8695</strain>
    </source>
</reference>
<feature type="region of interest" description="Disordered" evidence="5">
    <location>
        <begin position="1860"/>
        <end position="1880"/>
    </location>
</feature>
<dbReference type="InterPro" id="IPR022385">
    <property type="entry name" value="Rhs_assc_core"/>
</dbReference>
<name>A0ABX0NFS5_9BURK</name>
<evidence type="ECO:0000256" key="5">
    <source>
        <dbReference type="SAM" id="MobiDB-lite"/>
    </source>
</evidence>
<evidence type="ECO:0000256" key="6">
    <source>
        <dbReference type="SAM" id="Phobius"/>
    </source>
</evidence>
<dbReference type="EMBL" id="WHJG01000006">
    <property type="protein sequence ID" value="NHZ79375.1"/>
    <property type="molecule type" value="Genomic_DNA"/>
</dbReference>
<evidence type="ECO:0000256" key="2">
    <source>
        <dbReference type="ARBA" id="ARBA00022525"/>
    </source>
</evidence>
<dbReference type="Pfam" id="PF12255">
    <property type="entry name" value="TcdB_toxin_midC"/>
    <property type="match status" value="1"/>
</dbReference>
<accession>A0ABX0NFS5</accession>
<evidence type="ECO:0000256" key="4">
    <source>
        <dbReference type="ARBA" id="ARBA00023026"/>
    </source>
</evidence>
<evidence type="ECO:0000259" key="7">
    <source>
        <dbReference type="Pfam" id="PF12255"/>
    </source>
</evidence>
<dbReference type="Pfam" id="PF13517">
    <property type="entry name" value="FG-GAP_3"/>
    <property type="match status" value="1"/>
</dbReference>
<keyword evidence="6" id="KW-1133">Transmembrane helix</keyword>
<keyword evidence="10" id="KW-1185">Reference proteome</keyword>
<feature type="transmembrane region" description="Helical" evidence="6">
    <location>
        <begin position="2442"/>
        <end position="2462"/>
    </location>
</feature>
<proteinExistence type="predicted"/>
<dbReference type="Pfam" id="PF03534">
    <property type="entry name" value="SpvB"/>
    <property type="match status" value="1"/>
</dbReference>
<feature type="domain" description="Insecticide toxin TcdB middle/N-terminal" evidence="8">
    <location>
        <begin position="630"/>
        <end position="767"/>
    </location>
</feature>
<keyword evidence="2" id="KW-0964">Secreted</keyword>
<sequence>MASDNSATISLPQGGGALKGLSEKFSPDLYTGTGNFSIPVPLPPGRNGFQPQLGLSFSTGHGNGAFGAGWSTGIPALSRKTSQGIPRYRDNAGASSIKPDVFMLFGAEDLVPVDGGPPGAQRYRPRAEGLFALIDRFHEAGNDYWQVQTKDGLTSFYGTPGMAGNDPAVIANPGDRRKVFTWNLSCTVDPFGNRIEYAYVRDQGDAGALEWDQLYLKQIRYVDYPDSAGQLHYLVHVDFLYDNDVPPPGASAARERPDPFSEGRAGFQIRTRRRCKWIVVKTRPVPAREQLVRALELIYLDERTDLPDLPERLPLNAMSLMSLIDVIGYDDDNRPARELPPVEFTYSSFEPRQRKFAAVIGQNLPPVSLANPDIALVDLSGNGLPDLFEMGDSVRYWRNLGGGQFDLPRAMPDAPAGLRLSDRGVQLIDANGDGRSDLLVTNAELSGYYAATFQGAWDRKKSFQRYRQAPGFNLEDPEVHLVDLDGDGVTDAIRAATRLECYFNDPLQGWQPGTDHVRFVERRPDGFPASFSDPRVRWADMTGDGMQDVVLVHNARIDYWPNLGYGEFGPRVHMRDAPHLPVDYDPRRLLIGDVDGDGIADIVYIEQGRLTLWINQCGNGWSAPVVIHGTPQVTDNDSVRLVDLLGTGVSGVLWTQDARGGSRDRYFFLDFTGAVKPYLLTGMNNHIGAVTSVEYASSTREYVRDQADRATAWRTPLPFPVQVVTRVEVLDQISQGKLTTEYRYHHGYWDGAEREFRGFGMVEQIDTVSFAKYNAAGLHGAEAFFASVERRFFSAPTLTRTWFHQGPAGAESGDWPERDFTSEYWPGDPQLLKHSAAVDAFTSTLPHRRAKRDALRALRGRILRSELFALDGAALEERPYTVTEHAYGLREEPAAGGPAPARARVFFAHSTVQRTTQWERGDDPLTTFSFSSQYDDYGQPLIHSALAMPRRSLKRLPQRENSPTDQAAVLATHTCSAYATQATSPASRICNRIARSTGFALVPAARVVETQPADVLAVLRDHMQLAEALHRQFEASLTSWQPEQGNPAGYRIIAHALSYYDGAAYQGEALGLAGRYGALTRSESLVVTDEILDRVYHVDGTTRRPAYLGGTAASPSGAPAGFGADHGYLDKRNHVAGYVPGYYASTGQHKFDFQDGAANPRGLPVAMRDALDHETRIERYDDFLFLPLQLRDARGMSVTAEYNLRVLRPRKVIDPNGNVSEVAFSPAGFVTDTWVKGKHGEGDGSSSGSRRSYDFLAFQRSGQPIHTRTIQRVYHDTDPDDTGETIESRDYSDGFGRVIQTRKQGASVRFGDGILSPDQNEAHGAPLAATVNADVDRPNVLVSGWQVYDNKGKPVEKYEPFFSQGWAYEAQADAQRGVHAQMYYDPRGQVIRTVNPDGSERRVLFGVPASLDDPFNFIPTPWEAYTYDPNDNAGRTHAGDSAALRYRHHWNTPSSIMIDALGRTVGAVARHRPTALAAIDEHLTVSAYDVQGDLLLIIDPLGRYAFEYAYDLARHALRTENIDAGTSQVVFNALGSAIESMDAKGACSLRRYDELNRPLGLWARDSAADALTLREKCLYGDDPSLAASAEHNLLGKLYRHHDEAGVITIADYDFKGNVLDSRRSVLSDDFMLANLRAQTGTAWDLSAPRVDWNGAPAGMLDAAEYRTRNAYDAMNRIKWSDYPQAANGERYRLRPGYDRAGALERVDLEGPLGANDAGARQTYVQRLAYNARGQRTFIAYGNGKIKRYAYDPATFGLLRMRTEGYSRASDLAYQPGGAVLQDLAYQYDLGGNIVRTTDRTPGCGVRNNPRALLYPALQTLLAAGDALVREFTYDPLYRLASASGRESSAIGVPRAASDDARAGFNSGNHGSPDQDNAPDMTSLYDEDYAYDAAGNMLKLIHRRDGASVWSRHFGMAGFNPAQWNDKIAQAAGGIAPDWGSGGNRLTHFGNEAAAALSHAFDGNGNMTQEHAERHADWDHADRMKAFRIQAGASGPSLYALYLYDSAGMRVKKLVWKSGSYTTTTYLGETFEQHREVKPGGIRENNHVHVMDGASRIAIERIGDAFDGDGASGHPVQYHFGDHAGSSTVVVGGSGAWINREEFFPYGETSFGSFGKKRYRYAGKERDEESGLNRNGVRYLSGALARWISCDPAGPIDGLNLYVFARCSPITLSDANGYAAGDVNVEAAVTAERAGTEILVKKYSKVAPTTDITPQGKCLTENGVDTHLVVGKDKAAVNVMGEVKHSQAPERTGTSKSFRGKETGAGISSFDSAAKNDYGQLVTNIRAARANATLDPSTAYHAIEGAKAGEVIPEVVLSGDNLRLNETTRSRYQANVTAGDQFADAVKHDDSLKVSRSLRGPRGQANLGATLSMAGITMTVVALIQTKLSFDAAYAESVQTGSQRPLEDEAIRQAGAWGAGLAAGVVFSFAIKGTLLGGAAGPGGAALGFFVGLAVGGAAAWIGGKAAQAGIESGAVDGMRGVFQP</sequence>
<dbReference type="Proteomes" id="UP000621455">
    <property type="component" value="Unassembled WGS sequence"/>
</dbReference>
<keyword evidence="6" id="KW-0812">Transmembrane</keyword>
<dbReference type="Gene3D" id="2.180.10.10">
    <property type="entry name" value="RHS repeat-associated core"/>
    <property type="match status" value="1"/>
</dbReference>
<dbReference type="SUPFAM" id="SSF69318">
    <property type="entry name" value="Integrin alpha N-terminal domain"/>
    <property type="match status" value="1"/>
</dbReference>
<dbReference type="InterPro" id="IPR028994">
    <property type="entry name" value="Integrin_alpha_N"/>
</dbReference>
<feature type="transmembrane region" description="Helical" evidence="6">
    <location>
        <begin position="2364"/>
        <end position="2383"/>
    </location>
</feature>
<dbReference type="InterPro" id="IPR013517">
    <property type="entry name" value="FG-GAP"/>
</dbReference>